<name>A0A5N8X592_9ACTN</name>
<feature type="region of interest" description="Disordered" evidence="1">
    <location>
        <begin position="39"/>
        <end position="66"/>
    </location>
</feature>
<evidence type="ECO:0000313" key="2">
    <source>
        <dbReference type="EMBL" id="MPY54671.1"/>
    </source>
</evidence>
<reference evidence="2 3" key="1">
    <citation type="submission" date="2019-09" db="EMBL/GenBank/DDBJ databases">
        <authorList>
            <person name="Duangmal K."/>
            <person name="Teo W.F.A."/>
            <person name="Lipun K."/>
        </authorList>
    </citation>
    <scope>NUCLEOTIDE SEQUENCE [LARGE SCALE GENOMIC DNA]</scope>
    <source>
        <strain evidence="2 3">K1PN6</strain>
    </source>
</reference>
<evidence type="ECO:0000256" key="1">
    <source>
        <dbReference type="SAM" id="MobiDB-lite"/>
    </source>
</evidence>
<keyword evidence="3" id="KW-1185">Reference proteome</keyword>
<proteinExistence type="predicted"/>
<dbReference type="Proteomes" id="UP000373149">
    <property type="component" value="Unassembled WGS sequence"/>
</dbReference>
<organism evidence="2 3">
    <name type="scientific">Streptomyces acidicola</name>
    <dbReference type="NCBI Taxonomy" id="2596892"/>
    <lineage>
        <taxon>Bacteria</taxon>
        <taxon>Bacillati</taxon>
        <taxon>Actinomycetota</taxon>
        <taxon>Actinomycetes</taxon>
        <taxon>Kitasatosporales</taxon>
        <taxon>Streptomycetaceae</taxon>
        <taxon>Streptomyces</taxon>
    </lineage>
</organism>
<sequence>MLAPGQSFRHGLYPGGPADRPGNLLWLRRRGLPRLHTELAPGPRRPCGRTGSPPKPGYVANWPDLPDWQKETDADTSCDGSVVRGVLTYSLRELRGRAERHLSESDLRDWRPSEWSTVCRRREANETGRLRLKAPRNATRGPFRRSVRSLRMRRRLAPASR</sequence>
<gene>
    <name evidence="2" type="ORF">FPZ41_41405</name>
</gene>
<comment type="caution">
    <text evidence="2">The sequence shown here is derived from an EMBL/GenBank/DDBJ whole genome shotgun (WGS) entry which is preliminary data.</text>
</comment>
<dbReference type="EMBL" id="VMNX01000302">
    <property type="protein sequence ID" value="MPY54671.1"/>
    <property type="molecule type" value="Genomic_DNA"/>
</dbReference>
<evidence type="ECO:0000313" key="3">
    <source>
        <dbReference type="Proteomes" id="UP000373149"/>
    </source>
</evidence>
<accession>A0A5N8X592</accession>
<protein>
    <submittedName>
        <fullName evidence="2">Uncharacterized protein</fullName>
    </submittedName>
</protein>
<dbReference type="AlphaFoldDB" id="A0A5N8X592"/>